<protein>
    <submittedName>
        <fullName evidence="2">DUF1700 domain-containing protein</fullName>
    </submittedName>
</protein>
<comment type="caution">
    <text evidence="2">The sequence shown here is derived from an EMBL/GenBank/DDBJ whole genome shotgun (WGS) entry which is preliminary data.</text>
</comment>
<evidence type="ECO:0000256" key="1">
    <source>
        <dbReference type="SAM" id="Phobius"/>
    </source>
</evidence>
<organism evidence="2 3">
    <name type="scientific">Dorea ammoniilytica</name>
    <dbReference type="NCBI Taxonomy" id="2981788"/>
    <lineage>
        <taxon>Bacteria</taxon>
        <taxon>Bacillati</taxon>
        <taxon>Bacillota</taxon>
        <taxon>Clostridia</taxon>
        <taxon>Lachnospirales</taxon>
        <taxon>Lachnospiraceae</taxon>
        <taxon>Dorea</taxon>
    </lineage>
</organism>
<feature type="transmembrane region" description="Helical" evidence="1">
    <location>
        <begin position="107"/>
        <end position="124"/>
    </location>
</feature>
<keyword evidence="1" id="KW-1133">Transmembrane helix</keyword>
<dbReference type="EMBL" id="JAOQJV010000002">
    <property type="protein sequence ID" value="MCU6699095.1"/>
    <property type="molecule type" value="Genomic_DNA"/>
</dbReference>
<gene>
    <name evidence="2" type="ORF">OCV65_02395</name>
</gene>
<sequence length="153" mass="17235">MMTKNEFMIKLQEALENDLDASAVRDNVNYYSNYIDDEIRKGRSEEEVLDELGDPWVIAQSVIDMSAQKNVTEDYGGSYRSAGRSSERQESSYNVHGYTIGSWWQKLLLILGIIGIVLIVVAVIGGIISLVMPIVIPVLVVILLVNFIRRLKE</sequence>
<accession>A0ABT2S3C1</accession>
<dbReference type="Pfam" id="PF22564">
    <property type="entry name" value="HAAS"/>
    <property type="match status" value="1"/>
</dbReference>
<proteinExistence type="predicted"/>
<dbReference type="RefSeq" id="WP_262580846.1">
    <property type="nucleotide sequence ID" value="NZ_JAOQJV010000002.1"/>
</dbReference>
<evidence type="ECO:0000313" key="2">
    <source>
        <dbReference type="EMBL" id="MCU6699095.1"/>
    </source>
</evidence>
<keyword evidence="1" id="KW-0472">Membrane</keyword>
<name>A0ABT2S3C1_9FIRM</name>
<reference evidence="2 3" key="1">
    <citation type="journal article" date="2021" name="ISME Commun">
        <title>Automated analysis of genomic sequences facilitates high-throughput and comprehensive description of bacteria.</title>
        <authorList>
            <person name="Hitch T.C.A."/>
        </authorList>
    </citation>
    <scope>NUCLEOTIDE SEQUENCE [LARGE SCALE GENOMIC DNA]</scope>
    <source>
        <strain evidence="2 3">Sanger_02</strain>
    </source>
</reference>
<keyword evidence="3" id="KW-1185">Reference proteome</keyword>
<evidence type="ECO:0000313" key="3">
    <source>
        <dbReference type="Proteomes" id="UP001207605"/>
    </source>
</evidence>
<dbReference type="Proteomes" id="UP001207605">
    <property type="component" value="Unassembled WGS sequence"/>
</dbReference>
<feature type="transmembrane region" description="Helical" evidence="1">
    <location>
        <begin position="130"/>
        <end position="148"/>
    </location>
</feature>
<keyword evidence="1" id="KW-0812">Transmembrane</keyword>